<dbReference type="PROSITE" id="PS00874">
    <property type="entry name" value="T2SP_F"/>
    <property type="match status" value="1"/>
</dbReference>
<feature type="transmembrane region" description="Helical" evidence="10">
    <location>
        <begin position="378"/>
        <end position="398"/>
    </location>
</feature>
<keyword evidence="8 10" id="KW-0472">Membrane</keyword>
<sequence>MTKSKSYHWKATDRFGRKQQGLLVAGSLEAAQQTLLRQGFNQLKLSRNWSFSAQVKKTDVNALITQLATMLDSAIPLKEGLRILLQNCENLALYQWINALIADLESGLSFSQSLEKQGKYFSYQERQLIKIGELSGKLPQVCERIAAYRQQALALQRKLQKILFYPVIVLGVSLLLTALLLLFVVPRFAEMYQGNNAQLPAITEGLLILSEGLQQYFFHIIAIIGLTLYFLRLRLRRSIRLNRWKHKLIAALPIIGTIQHLSRIVGFSRSLHLMLHSGIPLNQALLSFLPPKTYGKIESLQGDWVLTDEIELILRRIQQGYAFSESVGTTLFPRQGQQMLQIGEKSGKLVPMLQYIADDYQRRLDHQADLLSQLLEPLLMVIIGGVIGVIMLGMYLPIFNMGAMIQ</sequence>
<dbReference type="GO" id="GO:0005886">
    <property type="term" value="C:plasma membrane"/>
    <property type="evidence" value="ECO:0007669"/>
    <property type="project" value="UniProtKB-SubCell"/>
</dbReference>
<evidence type="ECO:0000256" key="8">
    <source>
        <dbReference type="ARBA" id="ARBA00023136"/>
    </source>
</evidence>
<name>A0A2M8RVY3_9PAST</name>
<keyword evidence="6 9" id="KW-0812">Transmembrane</keyword>
<evidence type="ECO:0000256" key="10">
    <source>
        <dbReference type="SAM" id="Phobius"/>
    </source>
</evidence>
<dbReference type="Gene3D" id="1.20.81.30">
    <property type="entry name" value="Type II secretion system (T2SS), domain F"/>
    <property type="match status" value="2"/>
</dbReference>
<evidence type="ECO:0000256" key="2">
    <source>
        <dbReference type="ARBA" id="ARBA00005745"/>
    </source>
</evidence>
<evidence type="ECO:0000313" key="13">
    <source>
        <dbReference type="Proteomes" id="UP000230282"/>
    </source>
</evidence>
<keyword evidence="7 10" id="KW-1133">Transmembrane helix</keyword>
<dbReference type="PRINTS" id="PR00812">
    <property type="entry name" value="BCTERIALGSPF"/>
</dbReference>
<evidence type="ECO:0000256" key="1">
    <source>
        <dbReference type="ARBA" id="ARBA00004429"/>
    </source>
</evidence>
<dbReference type="Proteomes" id="UP000230282">
    <property type="component" value="Unassembled WGS sequence"/>
</dbReference>
<evidence type="ECO:0000256" key="6">
    <source>
        <dbReference type="ARBA" id="ARBA00022692"/>
    </source>
</evidence>
<feature type="transmembrane region" description="Helical" evidence="10">
    <location>
        <begin position="247"/>
        <end position="265"/>
    </location>
</feature>
<dbReference type="EMBL" id="PHGZ01000013">
    <property type="protein sequence ID" value="PJG83047.1"/>
    <property type="molecule type" value="Genomic_DNA"/>
</dbReference>
<dbReference type="InterPro" id="IPR042094">
    <property type="entry name" value="T2SS_GspF_sf"/>
</dbReference>
<evidence type="ECO:0000313" key="12">
    <source>
        <dbReference type="EMBL" id="PJG83047.1"/>
    </source>
</evidence>
<reference evidence="12 13" key="1">
    <citation type="submission" date="2017-11" db="EMBL/GenBank/DDBJ databases">
        <title>Reclassification of Bisgaard taxon 5 as Caviibacterium pharyngocola gen. nov., sp. nov.</title>
        <authorList>
            <person name="Christensen H."/>
        </authorList>
    </citation>
    <scope>NUCLEOTIDE SEQUENCE [LARGE SCALE GENOMIC DNA]</scope>
    <source>
        <strain evidence="12 13">7_3</strain>
    </source>
</reference>
<feature type="domain" description="Type II secretion system protein GspF" evidence="11">
    <location>
        <begin position="267"/>
        <end position="397"/>
    </location>
</feature>
<feature type="domain" description="Type II secretion system protein GspF" evidence="11">
    <location>
        <begin position="64"/>
        <end position="186"/>
    </location>
</feature>
<feature type="transmembrane region" description="Helical" evidence="10">
    <location>
        <begin position="162"/>
        <end position="185"/>
    </location>
</feature>
<keyword evidence="5" id="KW-0997">Cell inner membrane</keyword>
<feature type="transmembrane region" description="Helical" evidence="10">
    <location>
        <begin position="216"/>
        <end position="235"/>
    </location>
</feature>
<dbReference type="FunFam" id="1.20.81.30:FF:000001">
    <property type="entry name" value="Type II secretion system protein F"/>
    <property type="match status" value="1"/>
</dbReference>
<dbReference type="InterPro" id="IPR018076">
    <property type="entry name" value="T2SS_GspF_dom"/>
</dbReference>
<dbReference type="RefSeq" id="WP_100296737.1">
    <property type="nucleotide sequence ID" value="NZ_PHGZ01000013.1"/>
</dbReference>
<comment type="caution">
    <text evidence="12">The sequence shown here is derived from an EMBL/GenBank/DDBJ whole genome shotgun (WGS) entry which is preliminary data.</text>
</comment>
<evidence type="ECO:0000256" key="9">
    <source>
        <dbReference type="RuleBase" id="RU003923"/>
    </source>
</evidence>
<organism evidence="12 13">
    <name type="scientific">Caviibacterium pharyngocola</name>
    <dbReference type="NCBI Taxonomy" id="28159"/>
    <lineage>
        <taxon>Bacteria</taxon>
        <taxon>Pseudomonadati</taxon>
        <taxon>Pseudomonadota</taxon>
        <taxon>Gammaproteobacteria</taxon>
        <taxon>Pasteurellales</taxon>
        <taxon>Pasteurellaceae</taxon>
        <taxon>Caviibacterium</taxon>
    </lineage>
</organism>
<comment type="similarity">
    <text evidence="2 9">Belongs to the GSP F family.</text>
</comment>
<dbReference type="Pfam" id="PF00482">
    <property type="entry name" value="T2SSF"/>
    <property type="match status" value="2"/>
</dbReference>
<keyword evidence="4" id="KW-1003">Cell membrane</keyword>
<keyword evidence="13" id="KW-1185">Reference proteome</keyword>
<proteinExistence type="inferred from homology"/>
<accession>A0A2M8RVY3</accession>
<comment type="subcellular location">
    <subcellularLocation>
        <location evidence="1 9">Cell inner membrane</location>
        <topology evidence="1 9">Multi-pass membrane protein</topology>
    </subcellularLocation>
</comment>
<keyword evidence="3 9" id="KW-0813">Transport</keyword>
<dbReference type="PANTHER" id="PTHR30012:SF7">
    <property type="entry name" value="PROTEIN TRANSPORT PROTEIN HOFC HOMOLOG"/>
    <property type="match status" value="1"/>
</dbReference>
<evidence type="ECO:0000259" key="11">
    <source>
        <dbReference type="Pfam" id="PF00482"/>
    </source>
</evidence>
<gene>
    <name evidence="12" type="ORF">CVP04_06735</name>
</gene>
<evidence type="ECO:0000256" key="4">
    <source>
        <dbReference type="ARBA" id="ARBA00022475"/>
    </source>
</evidence>
<dbReference type="OrthoDB" id="9805682at2"/>
<evidence type="ECO:0000256" key="5">
    <source>
        <dbReference type="ARBA" id="ARBA00022519"/>
    </source>
</evidence>
<evidence type="ECO:0000256" key="7">
    <source>
        <dbReference type="ARBA" id="ARBA00022989"/>
    </source>
</evidence>
<dbReference type="PANTHER" id="PTHR30012">
    <property type="entry name" value="GENERAL SECRETION PATHWAY PROTEIN"/>
    <property type="match status" value="1"/>
</dbReference>
<dbReference type="InterPro" id="IPR003004">
    <property type="entry name" value="GspF/PilC"/>
</dbReference>
<protein>
    <submittedName>
        <fullName evidence="12">Type II secretion system F family protein</fullName>
    </submittedName>
</protein>
<evidence type="ECO:0000256" key="3">
    <source>
        <dbReference type="ARBA" id="ARBA00022448"/>
    </source>
</evidence>
<dbReference type="GO" id="GO:0015628">
    <property type="term" value="P:protein secretion by the type II secretion system"/>
    <property type="evidence" value="ECO:0007669"/>
    <property type="project" value="TreeGrafter"/>
</dbReference>
<dbReference type="AlphaFoldDB" id="A0A2M8RVY3"/>
<dbReference type="InterPro" id="IPR001992">
    <property type="entry name" value="T2SS_GspF/T4SS_PilC_CS"/>
</dbReference>